<dbReference type="EMBL" id="BK032577">
    <property type="protein sequence ID" value="DAF49049.1"/>
    <property type="molecule type" value="Genomic_DNA"/>
</dbReference>
<proteinExistence type="predicted"/>
<accession>A0A8S5SDK8</accession>
<sequence>MATKIFDVAEMVCEDVQAYVKSAKFCTGTDDNATYAQCDDGAFVTLGGLCDDATYEGMKDYNCKKAFAPTAANLSVDKVWVIDLADVSEGIIAGNTYRIGNKLVDLKMEAGYPARVRKLKVGDMFWLGAGCFEAAPTVGKFANLTANKVTLTAADTETADQINFAIRASKPMTIGTLVPGAPAYEQEYLVEVL</sequence>
<reference evidence="1" key="1">
    <citation type="journal article" date="2021" name="Proc. Natl. Acad. Sci. U.S.A.">
        <title>A Catalog of Tens of Thousands of Viruses from Human Metagenomes Reveals Hidden Associations with Chronic Diseases.</title>
        <authorList>
            <person name="Tisza M.J."/>
            <person name="Buck C.B."/>
        </authorList>
    </citation>
    <scope>NUCLEOTIDE SEQUENCE</scope>
    <source>
        <strain evidence="1">Ctnpt50</strain>
    </source>
</reference>
<evidence type="ECO:0000313" key="1">
    <source>
        <dbReference type="EMBL" id="DAF49049.1"/>
    </source>
</evidence>
<organism evidence="1">
    <name type="scientific">Siphoviridae sp. ctnpt50</name>
    <dbReference type="NCBI Taxonomy" id="2827941"/>
    <lineage>
        <taxon>Viruses</taxon>
        <taxon>Duplodnaviria</taxon>
        <taxon>Heunggongvirae</taxon>
        <taxon>Uroviricota</taxon>
        <taxon>Caudoviricetes</taxon>
    </lineage>
</organism>
<name>A0A8S5SDK8_9CAUD</name>
<protein>
    <submittedName>
        <fullName evidence="1">Uncharacterized protein</fullName>
    </submittedName>
</protein>